<reference evidence="2" key="2">
    <citation type="journal article" date="2015" name="Data Brief">
        <title>Shoot transcriptome of the giant reed, Arundo donax.</title>
        <authorList>
            <person name="Barrero R.A."/>
            <person name="Guerrero F.D."/>
            <person name="Moolhuijzen P."/>
            <person name="Goolsby J.A."/>
            <person name="Tidwell J."/>
            <person name="Bellgard S.E."/>
            <person name="Bellgard M.I."/>
        </authorList>
    </citation>
    <scope>NUCLEOTIDE SEQUENCE</scope>
    <source>
        <tissue evidence="2">Shoot tissue taken approximately 20 cm above the soil surface</tissue>
    </source>
</reference>
<name>A0A0A9DND5_ARUDO</name>
<feature type="transmembrane region" description="Helical" evidence="1">
    <location>
        <begin position="53"/>
        <end position="74"/>
    </location>
</feature>
<reference evidence="2" key="1">
    <citation type="submission" date="2014-09" db="EMBL/GenBank/DDBJ databases">
        <authorList>
            <person name="Magalhaes I.L.F."/>
            <person name="Oliveira U."/>
            <person name="Santos F.R."/>
            <person name="Vidigal T.H.D.A."/>
            <person name="Brescovit A.D."/>
            <person name="Santos A.J."/>
        </authorList>
    </citation>
    <scope>NUCLEOTIDE SEQUENCE</scope>
    <source>
        <tissue evidence="2">Shoot tissue taken approximately 20 cm above the soil surface</tissue>
    </source>
</reference>
<proteinExistence type="predicted"/>
<accession>A0A0A9DND5</accession>
<evidence type="ECO:0000256" key="1">
    <source>
        <dbReference type="SAM" id="Phobius"/>
    </source>
</evidence>
<keyword evidence="1" id="KW-0472">Membrane</keyword>
<evidence type="ECO:0000313" key="2">
    <source>
        <dbReference type="EMBL" id="JAD90079.1"/>
    </source>
</evidence>
<protein>
    <submittedName>
        <fullName evidence="2">Uncharacterized protein</fullName>
    </submittedName>
</protein>
<dbReference type="AlphaFoldDB" id="A0A0A9DND5"/>
<organism evidence="2">
    <name type="scientific">Arundo donax</name>
    <name type="common">Giant reed</name>
    <name type="synonym">Donax arundinaceus</name>
    <dbReference type="NCBI Taxonomy" id="35708"/>
    <lineage>
        <taxon>Eukaryota</taxon>
        <taxon>Viridiplantae</taxon>
        <taxon>Streptophyta</taxon>
        <taxon>Embryophyta</taxon>
        <taxon>Tracheophyta</taxon>
        <taxon>Spermatophyta</taxon>
        <taxon>Magnoliopsida</taxon>
        <taxon>Liliopsida</taxon>
        <taxon>Poales</taxon>
        <taxon>Poaceae</taxon>
        <taxon>PACMAD clade</taxon>
        <taxon>Arundinoideae</taxon>
        <taxon>Arundineae</taxon>
        <taxon>Arundo</taxon>
    </lineage>
</organism>
<sequence length="82" mass="9049">MGIEMPIPISVRLRDLNSIFCRIVHAAQQPHLSIPETEAGKTRRQYRQLLNRSLMVVSVGAAVAVVGIAAYRVYAARKNTSS</sequence>
<keyword evidence="1" id="KW-1133">Transmembrane helix</keyword>
<dbReference type="EMBL" id="GBRH01207816">
    <property type="protein sequence ID" value="JAD90079.1"/>
    <property type="molecule type" value="Transcribed_RNA"/>
</dbReference>
<keyword evidence="1" id="KW-0812">Transmembrane</keyword>